<proteinExistence type="predicted"/>
<dbReference type="AlphaFoldDB" id="A0A3G8ZU92"/>
<dbReference type="Gene3D" id="3.90.550.10">
    <property type="entry name" value="Spore Coat Polysaccharide Biosynthesis Protein SpsA, Chain A"/>
    <property type="match status" value="1"/>
</dbReference>
<name>A0A3G8ZU92_9ACTN</name>
<dbReference type="Proteomes" id="UP000268084">
    <property type="component" value="Chromosome"/>
</dbReference>
<keyword evidence="2" id="KW-0548">Nucleotidyltransferase</keyword>
<dbReference type="EMBL" id="CP034170">
    <property type="protein sequence ID" value="AZI58044.1"/>
    <property type="molecule type" value="Genomic_DNA"/>
</dbReference>
<organism evidence="2 3">
    <name type="scientific">Nakamurella antarctica</name>
    <dbReference type="NCBI Taxonomy" id="1902245"/>
    <lineage>
        <taxon>Bacteria</taxon>
        <taxon>Bacillati</taxon>
        <taxon>Actinomycetota</taxon>
        <taxon>Actinomycetes</taxon>
        <taxon>Nakamurellales</taxon>
        <taxon>Nakamurellaceae</taxon>
        <taxon>Nakamurella</taxon>
    </lineage>
</organism>
<reference evidence="2 3" key="2">
    <citation type="submission" date="2018-12" db="EMBL/GenBank/DDBJ databases">
        <title>Nakamurella antarcticus sp. nov., isolated from Antarctica South Shetland Islands soil.</title>
        <authorList>
            <person name="Peng F."/>
        </authorList>
    </citation>
    <scope>NUCLEOTIDE SEQUENCE [LARGE SCALE GENOMIC DNA]</scope>
    <source>
        <strain evidence="2 3">S14-144</strain>
    </source>
</reference>
<gene>
    <name evidence="2" type="ORF">EH165_07705</name>
</gene>
<dbReference type="InterPro" id="IPR029044">
    <property type="entry name" value="Nucleotide-diphossugar_trans"/>
</dbReference>
<dbReference type="GO" id="GO:0016779">
    <property type="term" value="F:nucleotidyltransferase activity"/>
    <property type="evidence" value="ECO:0007669"/>
    <property type="project" value="UniProtKB-KW"/>
</dbReference>
<reference evidence="2 3" key="1">
    <citation type="submission" date="2018-11" db="EMBL/GenBank/DDBJ databases">
        <authorList>
            <person name="Da X."/>
        </authorList>
    </citation>
    <scope>NUCLEOTIDE SEQUENCE [LARGE SCALE GENOMIC DNA]</scope>
    <source>
        <strain evidence="2 3">S14-144</strain>
    </source>
</reference>
<keyword evidence="3" id="KW-1185">Reference proteome</keyword>
<accession>A0A3G8ZU92</accession>
<dbReference type="KEGG" id="nak:EH165_07705"/>
<protein>
    <submittedName>
        <fullName evidence="2">Molybdenum cofactor guanylyltransferase</fullName>
    </submittedName>
</protein>
<dbReference type="SUPFAM" id="SSF53448">
    <property type="entry name" value="Nucleotide-diphospho-sugar transferases"/>
    <property type="match status" value="1"/>
</dbReference>
<evidence type="ECO:0000259" key="1">
    <source>
        <dbReference type="Pfam" id="PF12804"/>
    </source>
</evidence>
<evidence type="ECO:0000313" key="3">
    <source>
        <dbReference type="Proteomes" id="UP000268084"/>
    </source>
</evidence>
<dbReference type="RefSeq" id="WP_124798954.1">
    <property type="nucleotide sequence ID" value="NZ_CP034170.1"/>
</dbReference>
<dbReference type="InterPro" id="IPR025877">
    <property type="entry name" value="MobA-like_NTP_Trfase"/>
</dbReference>
<evidence type="ECO:0000313" key="2">
    <source>
        <dbReference type="EMBL" id="AZI58044.1"/>
    </source>
</evidence>
<sequence length="193" mass="19664">MIGAAVVLAGGAASRMAGLDKPGLVVGGSTLLETVIAVVGDVPVVVVGRERKLSRAVIFARESPAGGGPAAALAAGLAALDVAGVAPHTVALLASDLPGIVPETLMALDWALQSDLAAPGVIGLDDDLRPQWLLGVWRLHSLREACEAAGDVTGRPLRSVLDLPGVLRLQLSASETMDIDTPGDLDRWCRGTS</sequence>
<feature type="domain" description="MobA-like NTP transferase" evidence="1">
    <location>
        <begin position="5"/>
        <end position="155"/>
    </location>
</feature>
<keyword evidence="2" id="KW-0808">Transferase</keyword>
<dbReference type="PANTHER" id="PTHR43777">
    <property type="entry name" value="MOLYBDENUM COFACTOR CYTIDYLYLTRANSFERASE"/>
    <property type="match status" value="1"/>
</dbReference>
<dbReference type="Pfam" id="PF12804">
    <property type="entry name" value="NTP_transf_3"/>
    <property type="match status" value="1"/>
</dbReference>
<dbReference type="PANTHER" id="PTHR43777:SF1">
    <property type="entry name" value="MOLYBDENUM COFACTOR CYTIDYLYLTRANSFERASE"/>
    <property type="match status" value="1"/>
</dbReference>
<dbReference type="OrthoDB" id="4735656at2"/>